<dbReference type="EMBL" id="CP000556">
    <property type="protein sequence ID" value="ABM97113.1"/>
    <property type="molecule type" value="Genomic_DNA"/>
</dbReference>
<accession>A2SNH4</accession>
<keyword evidence="2" id="KW-1185">Reference proteome</keyword>
<keyword evidence="1" id="KW-0614">Plasmid</keyword>
<dbReference type="AlphaFoldDB" id="A2SNH4"/>
<proteinExistence type="predicted"/>
<evidence type="ECO:0000313" key="2">
    <source>
        <dbReference type="Proteomes" id="UP000000366"/>
    </source>
</evidence>
<name>A2SNH4_METPP</name>
<evidence type="ECO:0000313" key="1">
    <source>
        <dbReference type="EMBL" id="ABM97113.1"/>
    </source>
</evidence>
<dbReference type="Proteomes" id="UP000000366">
    <property type="component" value="Plasmid RPME01"/>
</dbReference>
<gene>
    <name evidence="1" type="ordered locus">Mpe_B0338</name>
</gene>
<dbReference type="KEGG" id="mpt:Mpe_B0338"/>
<protein>
    <submittedName>
        <fullName evidence="1">Uncharacterized protein</fullName>
    </submittedName>
</protein>
<sequence>MSSRAPTPGTSRSRYMMTCMWNLQWWVLQRDAALLTGMPITDAYSTPLTCSSSRFRQASAMGALPLPRKPMIYFVTVHLEDEVHAGPLGFTKTVYLFTWGVDPAEAERHARAYCLGIGVRVRACSKPTLSQNQDMGRLTFPEQVYGAPRDLVERAIRSHDFGDTITNETLLTLTKKREIVRRGLEALATA</sequence>
<dbReference type="HOGENOM" id="CLU_1426514_0_0_4"/>
<organism evidence="1 2">
    <name type="scientific">Methylibium petroleiphilum (strain ATCC BAA-1232 / LMG 22953 / PM1)</name>
    <dbReference type="NCBI Taxonomy" id="420662"/>
    <lineage>
        <taxon>Bacteria</taxon>
        <taxon>Pseudomonadati</taxon>
        <taxon>Pseudomonadota</taxon>
        <taxon>Betaproteobacteria</taxon>
        <taxon>Burkholderiales</taxon>
        <taxon>Sphaerotilaceae</taxon>
        <taxon>Methylibium</taxon>
    </lineage>
</organism>
<geneLocation type="plasmid" evidence="1 2">
    <name>RPME01</name>
</geneLocation>
<reference evidence="1 2" key="1">
    <citation type="journal article" date="2007" name="J. Bacteriol.">
        <title>Whole-genome analysis of the methyl tert-butyl ether-degrading beta-proteobacterium Methylibium petroleiphilum PM1.</title>
        <authorList>
            <person name="Kane S.R."/>
            <person name="Chakicherla A.Y."/>
            <person name="Chain P.S.G."/>
            <person name="Schmidt R."/>
            <person name="Shin M.W."/>
            <person name="Legler T.C."/>
            <person name="Scow K.M."/>
            <person name="Larimer F.W."/>
            <person name="Lucas S.M."/>
            <person name="Richardson P.M."/>
            <person name="Hristova K.R."/>
        </authorList>
    </citation>
    <scope>NUCLEOTIDE SEQUENCE [LARGE SCALE GENOMIC DNA]</scope>
    <source>
        <strain evidence="2">ATCC BAA-1232 / LMG 22953 / PM1</strain>
        <plasmid evidence="1 2">RPME01</plasmid>
    </source>
</reference>